<dbReference type="InterPro" id="IPR013785">
    <property type="entry name" value="Aldolase_TIM"/>
</dbReference>
<dbReference type="SUPFAM" id="SSF51445">
    <property type="entry name" value="(Trans)glycosidases"/>
    <property type="match status" value="1"/>
</dbReference>
<dbReference type="InterPro" id="IPR017853">
    <property type="entry name" value="GH"/>
</dbReference>
<dbReference type="Pfam" id="PF03537">
    <property type="entry name" value="Glyco_hydro_114"/>
    <property type="match status" value="1"/>
</dbReference>
<dbReference type="RefSeq" id="WP_149726970.1">
    <property type="nucleotide sequence ID" value="NZ_VUJV01000001.1"/>
</dbReference>
<comment type="caution">
    <text evidence="3">The sequence shown here is derived from an EMBL/GenBank/DDBJ whole genome shotgun (WGS) entry which is preliminary data.</text>
</comment>
<accession>A0A5B1LP11</accession>
<feature type="signal peptide" evidence="1">
    <location>
        <begin position="1"/>
        <end position="24"/>
    </location>
</feature>
<proteinExistence type="predicted"/>
<feature type="chain" id="PRO_5022769063" evidence="1">
    <location>
        <begin position="25"/>
        <end position="255"/>
    </location>
</feature>
<keyword evidence="4" id="KW-1185">Reference proteome</keyword>
<gene>
    <name evidence="3" type="ORF">F0U44_04260</name>
</gene>
<dbReference type="Gene3D" id="3.20.20.70">
    <property type="entry name" value="Aldolase class I"/>
    <property type="match status" value="1"/>
</dbReference>
<dbReference type="PANTHER" id="PTHR35273:SF2">
    <property type="entry name" value="ALPHA-GALACTOSIDASE"/>
    <property type="match status" value="1"/>
</dbReference>
<keyword evidence="1" id="KW-0732">Signal</keyword>
<evidence type="ECO:0000313" key="3">
    <source>
        <dbReference type="EMBL" id="KAA1421510.1"/>
    </source>
</evidence>
<reference evidence="3 4" key="2">
    <citation type="submission" date="2019-09" db="EMBL/GenBank/DDBJ databases">
        <authorList>
            <person name="Jin C."/>
        </authorList>
    </citation>
    <scope>NUCLEOTIDE SEQUENCE [LARGE SCALE GENOMIC DNA]</scope>
    <source>
        <strain evidence="3 4">BN130099</strain>
    </source>
</reference>
<sequence length="255" mass="28725">MRIRVALVVAVLLGALGSPGPAAADPLPPDTDLDYQLGGDNDAIPDTVGIVVRDRTSPPMPGRFNVCYVNGFQTQPDERRFWRRNHWDLVLKQAGRPVVDEVWGEWLLDIRTPDKRRALARIVGGWTEGCASDGYDAVEYDNLDSFTRSHRLLTRRNAIAFARLLVDRAHDAGLTAGQKNLADWDGTAVGFDFAVSEECGRWRECRLYEQSYGDQVLAIEYRRSDFDRTCASHGDLWPVVLRDLDLTPRGVHEWC</sequence>
<dbReference type="Proteomes" id="UP000325003">
    <property type="component" value="Unassembled WGS sequence"/>
</dbReference>
<protein>
    <submittedName>
        <fullName evidence="3">Endo alpha-1,4 polygalactosaminidase</fullName>
    </submittedName>
</protein>
<dbReference type="InterPro" id="IPR004352">
    <property type="entry name" value="GH114_TIM-barrel"/>
</dbReference>
<evidence type="ECO:0000256" key="1">
    <source>
        <dbReference type="SAM" id="SignalP"/>
    </source>
</evidence>
<dbReference type="EMBL" id="VUJV01000001">
    <property type="protein sequence ID" value="KAA1421510.1"/>
    <property type="molecule type" value="Genomic_DNA"/>
</dbReference>
<organism evidence="3 4">
    <name type="scientific">Nocardioides humilatus</name>
    <dbReference type="NCBI Taxonomy" id="2607660"/>
    <lineage>
        <taxon>Bacteria</taxon>
        <taxon>Bacillati</taxon>
        <taxon>Actinomycetota</taxon>
        <taxon>Actinomycetes</taxon>
        <taxon>Propionibacteriales</taxon>
        <taxon>Nocardioidaceae</taxon>
        <taxon>Nocardioides</taxon>
    </lineage>
</organism>
<name>A0A5B1LP11_9ACTN</name>
<evidence type="ECO:0000259" key="2">
    <source>
        <dbReference type="Pfam" id="PF03537"/>
    </source>
</evidence>
<evidence type="ECO:0000313" key="4">
    <source>
        <dbReference type="Proteomes" id="UP000325003"/>
    </source>
</evidence>
<feature type="domain" description="Glycoside-hydrolase family GH114 TIM-barrel" evidence="2">
    <location>
        <begin position="34"/>
        <end position="247"/>
    </location>
</feature>
<reference evidence="3 4" key="1">
    <citation type="submission" date="2019-09" db="EMBL/GenBank/DDBJ databases">
        <title>Nocardioides panacisoli sp. nov., isolated from the soil of a ginseng field.</title>
        <authorList>
            <person name="Cho C."/>
        </authorList>
    </citation>
    <scope>NUCLEOTIDE SEQUENCE [LARGE SCALE GENOMIC DNA]</scope>
    <source>
        <strain evidence="3 4">BN130099</strain>
    </source>
</reference>
<dbReference type="PANTHER" id="PTHR35273">
    <property type="entry name" value="ALPHA-1,4 POLYGALACTOSAMINIDASE, PUTATIVE (AFU_ORTHOLOGUE AFUA_3G07890)-RELATED"/>
    <property type="match status" value="1"/>
</dbReference>
<dbReference type="AlphaFoldDB" id="A0A5B1LP11"/>